<keyword evidence="2" id="KW-0597">Phosphoprotein</keyword>
<keyword evidence="3" id="KW-0436">Ligase</keyword>
<dbReference type="Gene3D" id="3.40.50.150">
    <property type="entry name" value="Vaccinia Virus protein VP39"/>
    <property type="match status" value="1"/>
</dbReference>
<dbReference type="Proteomes" id="UP000663877">
    <property type="component" value="Unassembled WGS sequence"/>
</dbReference>
<feature type="domain" description="Carrier" evidence="5">
    <location>
        <begin position="3561"/>
        <end position="3641"/>
    </location>
</feature>
<gene>
    <name evidence="6" type="ORF">BJG266_LOCUS8717</name>
    <name evidence="7" type="ORF">QVE165_LOCUS38163</name>
</gene>
<feature type="transmembrane region" description="Helical" evidence="4">
    <location>
        <begin position="5270"/>
        <end position="5290"/>
    </location>
</feature>
<evidence type="ECO:0000256" key="1">
    <source>
        <dbReference type="ARBA" id="ARBA00022450"/>
    </source>
</evidence>
<dbReference type="GO" id="GO:0009239">
    <property type="term" value="P:enterobactin biosynthetic process"/>
    <property type="evidence" value="ECO:0007669"/>
    <property type="project" value="TreeGrafter"/>
</dbReference>
<feature type="domain" description="Carrier" evidence="5">
    <location>
        <begin position="2035"/>
        <end position="2115"/>
    </location>
</feature>
<dbReference type="InterPro" id="IPR020845">
    <property type="entry name" value="AMP-binding_CS"/>
</dbReference>
<evidence type="ECO:0000259" key="5">
    <source>
        <dbReference type="PROSITE" id="PS50075"/>
    </source>
</evidence>
<dbReference type="PROSITE" id="PS00455">
    <property type="entry name" value="AMP_BINDING"/>
    <property type="match status" value="4"/>
</dbReference>
<dbReference type="Pfam" id="PF00501">
    <property type="entry name" value="AMP-binding"/>
    <property type="match status" value="5"/>
</dbReference>
<dbReference type="InterPro" id="IPR036736">
    <property type="entry name" value="ACP-like_sf"/>
</dbReference>
<organism evidence="7 8">
    <name type="scientific">Adineta steineri</name>
    <dbReference type="NCBI Taxonomy" id="433720"/>
    <lineage>
        <taxon>Eukaryota</taxon>
        <taxon>Metazoa</taxon>
        <taxon>Spiralia</taxon>
        <taxon>Gnathifera</taxon>
        <taxon>Rotifera</taxon>
        <taxon>Eurotatoria</taxon>
        <taxon>Bdelloidea</taxon>
        <taxon>Adinetida</taxon>
        <taxon>Adinetidae</taxon>
        <taxon>Adineta</taxon>
    </lineage>
</organism>
<keyword evidence="4" id="KW-1133">Transmembrane helix</keyword>
<keyword evidence="4" id="KW-0812">Transmembrane</keyword>
<dbReference type="CDD" id="cd05930">
    <property type="entry name" value="A_NRPS"/>
    <property type="match status" value="3"/>
</dbReference>
<dbReference type="GO" id="GO:0008757">
    <property type="term" value="F:S-adenosylmethionine-dependent methyltransferase activity"/>
    <property type="evidence" value="ECO:0007669"/>
    <property type="project" value="InterPro"/>
</dbReference>
<dbReference type="GO" id="GO:0047527">
    <property type="term" value="F:2,3-dihydroxybenzoate-serine ligase activity"/>
    <property type="evidence" value="ECO:0007669"/>
    <property type="project" value="TreeGrafter"/>
</dbReference>
<dbReference type="InterPro" id="IPR045851">
    <property type="entry name" value="AMP-bd_C_sf"/>
</dbReference>
<evidence type="ECO:0000313" key="8">
    <source>
        <dbReference type="Proteomes" id="UP000663832"/>
    </source>
</evidence>
<keyword evidence="1" id="KW-0596">Phosphopantetheine</keyword>
<dbReference type="PROSITE" id="PS50075">
    <property type="entry name" value="CARRIER"/>
    <property type="match status" value="4"/>
</dbReference>
<dbReference type="PANTHER" id="PTHR45527:SF1">
    <property type="entry name" value="FATTY ACID SYNTHASE"/>
    <property type="match status" value="1"/>
</dbReference>
<feature type="transmembrane region" description="Helical" evidence="4">
    <location>
        <begin position="5704"/>
        <end position="5733"/>
    </location>
</feature>
<dbReference type="InterPro" id="IPR010071">
    <property type="entry name" value="AA_adenyl_dom"/>
</dbReference>
<protein>
    <recommendedName>
        <fullName evidence="5">Carrier domain-containing protein</fullName>
    </recommendedName>
</protein>
<dbReference type="InterPro" id="IPR001242">
    <property type="entry name" value="Condensation_dom"/>
</dbReference>
<dbReference type="SUPFAM" id="SSF51161">
    <property type="entry name" value="Trimeric LpxA-like enzymes"/>
    <property type="match status" value="2"/>
</dbReference>
<dbReference type="OrthoDB" id="10253869at2759"/>
<dbReference type="Pfam" id="PF08241">
    <property type="entry name" value="Methyltransf_11"/>
    <property type="match status" value="1"/>
</dbReference>
<name>A0A815M6K0_9BILA</name>
<dbReference type="Proteomes" id="UP000663832">
    <property type="component" value="Unassembled WGS sequence"/>
</dbReference>
<dbReference type="Pfam" id="PF00550">
    <property type="entry name" value="PP-binding"/>
    <property type="match status" value="4"/>
</dbReference>
<dbReference type="GO" id="GO:0005829">
    <property type="term" value="C:cytosol"/>
    <property type="evidence" value="ECO:0007669"/>
    <property type="project" value="TreeGrafter"/>
</dbReference>
<dbReference type="InterPro" id="IPR042099">
    <property type="entry name" value="ANL_N_sf"/>
</dbReference>
<dbReference type="Gene3D" id="2.160.10.10">
    <property type="entry name" value="Hexapeptide repeat proteins"/>
    <property type="match status" value="1"/>
</dbReference>
<keyword evidence="4" id="KW-0472">Membrane</keyword>
<dbReference type="InterPro" id="IPR009081">
    <property type="entry name" value="PP-bd_ACP"/>
</dbReference>
<dbReference type="EMBL" id="CAJNOM010000406">
    <property type="protein sequence ID" value="CAF1419867.1"/>
    <property type="molecule type" value="Genomic_DNA"/>
</dbReference>
<feature type="transmembrane region" description="Helical" evidence="4">
    <location>
        <begin position="5458"/>
        <end position="5479"/>
    </location>
</feature>
<proteinExistence type="predicted"/>
<evidence type="ECO:0000256" key="2">
    <source>
        <dbReference type="ARBA" id="ARBA00022553"/>
    </source>
</evidence>
<comment type="caution">
    <text evidence="7">The sequence shown here is derived from an EMBL/GenBank/DDBJ whole genome shotgun (WGS) entry which is preliminary data.</text>
</comment>
<dbReference type="InterPro" id="IPR025110">
    <property type="entry name" value="AMP-bd_C"/>
</dbReference>
<dbReference type="GO" id="GO:0009366">
    <property type="term" value="C:enterobactin synthetase complex"/>
    <property type="evidence" value="ECO:0007669"/>
    <property type="project" value="TreeGrafter"/>
</dbReference>
<dbReference type="FunFam" id="3.30.300.30:FF:000015">
    <property type="entry name" value="Nonribosomal peptide synthase SidD"/>
    <property type="match status" value="3"/>
</dbReference>
<dbReference type="Gene3D" id="3.30.300.30">
    <property type="match status" value="4"/>
</dbReference>
<dbReference type="EMBL" id="CAJNOI010000027">
    <property type="protein sequence ID" value="CAF0867481.1"/>
    <property type="molecule type" value="Genomic_DNA"/>
</dbReference>
<dbReference type="GO" id="GO:0043041">
    <property type="term" value="P:amino acid activation for nonribosomal peptide biosynthetic process"/>
    <property type="evidence" value="ECO:0007669"/>
    <property type="project" value="TreeGrafter"/>
</dbReference>
<dbReference type="InterPro" id="IPR011004">
    <property type="entry name" value="Trimer_LpxA-like_sf"/>
</dbReference>
<dbReference type="SUPFAM" id="SSF56801">
    <property type="entry name" value="Acetyl-CoA synthetase-like"/>
    <property type="match status" value="4"/>
</dbReference>
<dbReference type="Pfam" id="PF00668">
    <property type="entry name" value="Condensation"/>
    <property type="match status" value="6"/>
</dbReference>
<dbReference type="InterPro" id="IPR000873">
    <property type="entry name" value="AMP-dep_synth/lig_dom"/>
</dbReference>
<dbReference type="Gene3D" id="3.30.559.30">
    <property type="entry name" value="Nonribosomal peptide synthetase, condensation domain"/>
    <property type="match status" value="6"/>
</dbReference>
<feature type="domain" description="Carrier" evidence="5">
    <location>
        <begin position="524"/>
        <end position="602"/>
    </location>
</feature>
<evidence type="ECO:0000313" key="6">
    <source>
        <dbReference type="EMBL" id="CAF0867481.1"/>
    </source>
</evidence>
<dbReference type="CDD" id="cd02440">
    <property type="entry name" value="AdoMet_MTases"/>
    <property type="match status" value="1"/>
</dbReference>
<dbReference type="InterPro" id="IPR023213">
    <property type="entry name" value="CAT-like_dom_sf"/>
</dbReference>
<evidence type="ECO:0000256" key="4">
    <source>
        <dbReference type="SAM" id="Phobius"/>
    </source>
</evidence>
<feature type="domain" description="Carrier" evidence="5">
    <location>
        <begin position="5142"/>
        <end position="5217"/>
    </location>
</feature>
<dbReference type="InterPro" id="IPR013216">
    <property type="entry name" value="Methyltransf_11"/>
</dbReference>
<dbReference type="InterPro" id="IPR029063">
    <property type="entry name" value="SAM-dependent_MTases_sf"/>
</dbReference>
<dbReference type="SUPFAM" id="SSF53335">
    <property type="entry name" value="S-adenosyl-L-methionine-dependent methyltransferases"/>
    <property type="match status" value="1"/>
</dbReference>
<dbReference type="NCBIfam" id="TIGR01733">
    <property type="entry name" value="AA-adenyl-dom"/>
    <property type="match status" value="1"/>
</dbReference>
<evidence type="ECO:0000256" key="3">
    <source>
        <dbReference type="ARBA" id="ARBA00022598"/>
    </source>
</evidence>
<keyword evidence="8" id="KW-1185">Reference proteome</keyword>
<accession>A0A815M6K0</accession>
<dbReference type="SUPFAM" id="SSF47336">
    <property type="entry name" value="ACP-like"/>
    <property type="match status" value="4"/>
</dbReference>
<dbReference type="Gene3D" id="3.30.559.10">
    <property type="entry name" value="Chloramphenicol acetyltransferase-like domain"/>
    <property type="match status" value="6"/>
</dbReference>
<feature type="transmembrane region" description="Helical" evidence="4">
    <location>
        <begin position="5491"/>
        <end position="5512"/>
    </location>
</feature>
<evidence type="ECO:0000313" key="7">
    <source>
        <dbReference type="EMBL" id="CAF1419867.1"/>
    </source>
</evidence>
<dbReference type="NCBIfam" id="NF003417">
    <property type="entry name" value="PRK04813.1"/>
    <property type="match status" value="6"/>
</dbReference>
<dbReference type="SUPFAM" id="SSF52777">
    <property type="entry name" value="CoA-dependent acyltransferases"/>
    <property type="match status" value="12"/>
</dbReference>
<dbReference type="Gene3D" id="1.10.1200.10">
    <property type="entry name" value="ACP-like"/>
    <property type="match status" value="4"/>
</dbReference>
<dbReference type="Gene3D" id="3.40.50.12780">
    <property type="entry name" value="N-terminal domain of ligase-like"/>
    <property type="match status" value="6"/>
</dbReference>
<dbReference type="Pfam" id="PF13193">
    <property type="entry name" value="AMP-binding_C"/>
    <property type="match status" value="4"/>
</dbReference>
<sequence length="6162" mass="706580">MTTSYYVIRSLFDIARLYPQKVAIVLDNQVWTYSELIMQVERVVYQLHHLGVVQGQIIYQFVERSFEMICGFLAILYIGGVYCPLNPILPPGRLNIILEQMQGRYVLIHEKALKQFPIATVQHVIILDNILSPSLDIEVMSDLSISREYGAAFIIFTSGTTGPPKAVVHTHRSFSASIAALIGWDVGMYTVRDQVLQIAASSWITHIWEILLTLVVGGTLVLLRQGGLFDVAYFSRTLMHQQITTLLIGPAIIRALTNYIENSQQTKIFDTVRQLCVGGEGLKPQQWTQFANLLSSYNVQICVLYGTSESGVVLGCQLLNIKDTDIPIGYPLPTIQCLLIDDNGKIINTTDNSHEIGQIHIGGLTLFNCFLNNPELSGSRFTVINNQVFIKTGDLARYNEQGKLFYVERVDFQIKIRGQRVETTEIENTITNSYPGKISDCVVTKLARNDDLLVAYVVSKESDLDTEQIQNYCNKHLQQYMVPSIFVFLKQLPLNANGKVDRQRLPVPDISVLSTNAIDRQYLEPKNEMETFVHSVWCKILGCNRISTRTNFFSIGGHSLLFIQIYQYYQTLFNLDDEAINIRSFFEHNTIAEHAQLLENIKMNNIQTKKWQTLHINQCIASYAQQRIYLDEKMRFSGKVAIYNELTALQITKGSISMTRLLQALRCVLSIHKILRTSLVFNDDDNTLKQSITDKHLTFALAADQTFKSETELHNIISQINTNPNLFDLSSGRVFYCQILRQQMILDENHDKETLTSSDILVIGFHHAAIDQSSASIFLNDLCHSYNNNMMWLDDEESLQYIDYSVHERLIDMTLSREFWRSQLNGYDQECRLSLPVDRHCLYSDQRSGHASIAHISFDKEISTSFLDYASSHQVTPFQLGLAIFYAFLFKLTYRQNDLCISCLNANRYRTELQNMIGMFVSTLPYRIRIDSDWSFDELVEHVREKCLSILEHSHYPLQYVLTDSQFKQSNVPFLETLFNFTTVSENSQWSIDTATLQQLPMQQSYGAAKFDFDLTCLYNPASDGSKLSFCLTCSRDLFDETTAIIIVQRLKHLVDQLFSSKSISDEINPNFVSISKLSLILPTEAKEIEDTVFCRQQNIVNEAPASYAQARILSDERVRFDPDNPQLPIYNMPFLYHLNKGHTLSIQQLRQALQLIVKKHQSFRTLLNFDTEKNLFMQRIVDIYEDNNRLYAFTENTYETQEQLNHILHEERYNPELLDISQGLVFRCHLAYYKQISSNHLLSDRDVVIFNFHHVLFDSPSMNIFLHDLNQAYSTSQLLYDDITTLRYLDYAVIEQQMSMSGASMFWLDALHDCKLDQPLSLPFDRYRLSNEHRTCHTTSISFDFGQDLSHHFITHTSLNNISLEHLTFAIYFIFLFQLTNGQTDLCLAININNNRYTDELKSIIGLFENVIPLRCQLDPHWSFHQVLEHVQEITTNSMKYSYFPLQRILDQHSHVSKHAFLDTSLEFISFINNNDNNATMIGDSQLVPASFSFSINEDEILSISDFSLSIHQDLSVNQLSCTINASLDLFNRETVEKILQRFHFILHQLSASMIDNQMNKSIYEISLTLPNERLLIQSMNNTQVPVCPDTCIHHEFVYQVMKYSQKLAVELDEQSLTYAEVLHYVQILSLHLINKHVVVPGEVICQCAERSLSMVIGIMAIEMSGGVYCPLSSRDPQHRLHALIQQTQSRLVLVHSLTKSKFNSKIVSIDIHSTWTNNDLISDVNVDRLSTITVTSSNIAYIIFTSGSTGIPKAIKVRHINFAGCINSLVGSNTLNKHDTVVQMARCSFDLQLQEILGEPFSVKLRTLIANIGIPDCIVWNLYGSTEITLVSTYHLVDIQSNGASISVGTSLPNYQSLLLNKFLQSTSISQKGELFTGGVGVFAGYLGRDDLTAKALIEVDGELYYRVGDLLHMDENGLLHYQGRKDHQIKLHGQRIEVGEIERCLLNIISISACVVMKWNDDYLVAYVQSSDITEQELREHCQSHLPPHMIPSIFMILDKLPLNPNGKIDRKQLPSPEFALLPFSSSDKSDTPLNQFEERIHTIWSQVLHCNENYISRTTSFFSIGGHSLLLIQLYHHYQSVFTFDAHTLSIALFLQQPTIFQHSQLLQTVIMNNIKIAQWHTLHINEGIASFAQERIFLDEQVRFSSDIAIYNELITLQVVQGSLSLNRLLQAFRFVLNTHKILRTSLMFNNDDGILKQCITNLHKTFTITMNQTFQNENELRDIIYKTTTNPHLFDLSIGRVFHAEILRYQVLLNENDNNEFITDSDVLLIAFHHAAFDRASSSIFFNDLCLAYNTNAISEGGEDDDESLQYIDYSIHERLIDMTTSGEFWYLQLEEYNFDSPLLLPVDRHRSSNDHRSNSAFTTQISFDNEISQSFLDYASTHHVTPFQLGLSILYAFLFKLTHGEYNLCISCLNTNRYRTELQNLIGMFVSTLPYCIQLDPHLSFDDLVKYVREKCLSILEHSHYPLQHILANLHINQSNISFLETMYDFINISSHSDELSLDGASFRHVLFEQSFEAAKFDFMLTFVYNPMLENSRLSFRLTCSRDLFDEITVTNIGRRFEYYFQQLFSSNETINRTDTCFTSVSKINLILPEETQELDDIIFCRQPHIINEAPASFAQARIWLDEKIRFDPDKPQVAIYNMPFVHRLRSGHTLSVKQLHQALQLTIGKHLSLHTSLIFDTGINQLMQRVITRKDKYTDMFSMVETIYEMDEQLNEILHDEKRNPHLFDLAQGLVFRCHLVYYKQISLDHLLSHRDLLIFNFHHALFDFPSMEVFHHDLNQAYTTGQLSYDDNTTLRYLDYAVIEQQMSMTGASMFWLDILHGCKLEQPLSLPFDRHRLSNEHRTGRGTSISFDFGQDLSHHFLTYASSNNISLEQLALATYYVFLFKLTNGERDLCIGINTHGRYRDELGSIIGMFVNAIPLRCQLDPYLSFDKLTKHVQDNMINCMKYSYFPLQRILNQHPNISNPVFLNTSFEFIPSMTRDEENEIMIGDSRFSLIPYSIKISEDEIMSKFDFILSFQHDLNLNEFSCTINASLDLFNVETVCTIGQRLQTMLHQQLTSFNCTTNKPIYELSSVLSNEQYLIQSLNNTQISFPSPLTCIHHEFVYQVMKHPQKLAVELDEQSLTYCELLHYVQVLSLHLINKYHVVPGEIICQCVERSLSMVIGIMGIEMAGGVYCPLSPRDPQHRLYALTQQTQSRLVFVHYLTKTKFDDDIVSLDINSILNMNDMDGNMNYNCLSSVGVNYNGIAYIIFTSGSTGTPKAVQVRQKNFIDCMQSLAYINAFNKDDIVVQMTRCSFDIHVQEILGTLLVGGTLSEPFSIPLIDLIAKIRITNCIVWNLYGPAEATIGSTIHYVDVKNDTQNIPIGRPFYNYRCMIMNQYLQSSVAGQEGELLVGGAGVFAGYLERDDLTAKTLVEINGELFYRTGDLVTMDNNGLLYYQGRKDHQIKLHGQRIELGEIERCLLNITSISACVVMKWNDNQLVAYVQSFSHMNEEELRQHCQSHLPPHMIPSFFIILDKLPLNPNGKIDRKQLPSPDVSLSTLSLSDKSDTPLNQFEERIHTIWCQVLHSNENHISSTTSFFSVGGHSLLFIELYHHYQSVFNFDAHTLSIAPFLQQPTIFQHSQLLQTVIINNVKATQWYTLHINEGIASFAQERIFLDEQVRFSSDTAIYNELFTLQIAQGSLSLNRLLQALRYVLNKHKILRTSLKFNNDDGILKQCITNLHKTFTITMNQTFKNENELQDIIYKTTTNPHLFDLSTGRVFHAEILRHQISPNENENNSNEFITDSNVLLTGFHHAAFDRSSRSVFFNDLCLAYNNNAIPIEDDDESLQYIDYSVHERLIDMSTSREFWYLQLEEYNLDSPLSLPADRHRLSNDHRSNSACVTQISFDNEISQSFVDYASVHHVTPFQLGLTILYAFLFKLTHGENDLCISCLNANRYRNELQNLIGMFVSTLPYRVQLDSHWSFDDLVKYVHEKCLSILAHSHYPLQHILASLHINQSNISFLETMYDFITISSHSGELSLDGASLKQVSFEQSFEVAKFDFMLIFVYNPMLENNRLSFLLTCSHDLFDEITVTNMSRRLEYCFQQLFSSDETINQIGTCLTSISKFNLILPEETQEMENVIFCRQSHIIKEASTSFAQIRLWHNQSILFTPHISQVPIYNMPFVYHLHSHHTLSVPHLRQALQLIVTKHQSLRTSLIFYAENNRHLQRIIDMNDNNGQLFTFIESPYETQEQLNDIIHKEKCIPQFFDAAQGLVFRCHLVYYKQISSDHLLSHKDILIFNFHHSVFDYPSMNIFLHDLNQAYTTGQLLYDDSTTIRYLDYTVIEQQMSMTGASMFWLDALHNCKLEQSLSLSFDRYRLANEHRTCHTTSISFDFGQDLSHDFVTHASSNNISLEHLTFAIYFIFLFKLTNGQTDLCIAMNINNNRYRDELKSIIGLFENIIPIRCQLDPHCFFHQLLGHVQEITTNSMKYSYFPLQYILDQHPHISKHAFLDTSLEFLSHKSSNTIMVGNSQLVPGSFSFNINEDEILSAFDFSLSIYHDMNMNQLTCTINASIDLFNRETVEKISQRFHSILEQLSASMIDTEINKPIHELSSVLSNEQYLMQSLNNTQISFSSPLTCIHREFVYQVMKHPQKLAVELDEQSLTYCELLYYVQVLSLTLLNEYHVFPGEIVCQCVERSLSMVIGIMGIEMAGGVYCPLSPRDPQHRLHALTQQTQSGLVLVHYLTTTKFDDDIISCDIDSVLTSYVIESVIDVTRLSKVATVSHDVAYIIFTSGSTGKPKAVQVRHENFTHYIYSFVSVTTLKKEDTAVQMARSTFDVHLRQIVGVLLVGATLIMLRARGMADFDYLANLLYNKQITYLNTAPVLFQSFFSYLSLYKKTYAVTYLRSLCSGGEAFASKLIDLVQETNIPNYTIWNLYGPAETTITSTFHLVDIRASTKFIPIGRPLSNYRCIIMNENSQQSTPNQEGELCIGGVGVFAGYLGRDDLTSKALVEIDGERFYRTGDLVTMDNNGLLHYQGRKDHQIKLHGQRIELGEIERCLLNTTSSISACLVMKWKDDYLVAYVQSSDVNEEQLRQHCQSHLPPHMIPSIFIILDKLPLNQNGKVDRKLLPPPSFSSSTDNIDGNVPHTTLEQQLQDIFCQAFHIESPHVDVPFGQLGGTSLGAILALTLIRQQVCKKVDIGLLFTNPSVRQLAQAIEPLLVFEESQETTCTVNEIHETHDRLTPSFVIESLGIVLLVCQWLLPIMIIHQWCPLLFPILPICHLLSYVICSRLLSPRNIKGGNIFSWSYYRWWFLDRLWDNNTFWLQHMLGTPLYNYYLRLCGARVSHNAHIYTLTTDAPWLLDIGDKTWIADKTTLNCLYYNDNNTFTLHSIKTGCYCSISARSILFGGVEMLNNIIVQPMSSVSGFIASRTIIDGDKHKSVSSDISITHSNRSFSIWHKIYQVVTVISLICIHCTLLAIVYKVYSVKQIPLPISIAFCWTLWSILACFITLLLLKFVVGSCAAGEIYPIASWSYLHKVWLRQLIVSSFHHAWLLPTGYDYLYPFILRWLGAQVEDDVKLANIDIFLSYPTNLLKLETGVTAFGYVLIVPTEITLSGDHRVDWITLRSHTNLANGCSILPGSHLTSHTMVGNLTRINRETNSNYGDVFIGVPARAMPFQMPIREAMEDQIETISFCKTCISYYISKCLFIGIYLSCGLVGGPIIHTIIVCSLYRWYSYTDSEIIKQIVQKLQVDHRIFICSFLGNTQWLIRFFRAYGANIGNNVIIPEVSSLFDYNLLTIGDHVRLNINAHIVCHTFEQRILKRVPVTVGKSCILMSGSVVMSGCKLMGNNRLYPFTLIMKNDLLQPNTQWKGLPAQSYVAKPVLSRSALICDDVVKCKQKSKNFDRLFLWNEQISNVYTNVNELQFMNWGYADLDEHINDNTGYYSEKLYQQILANITLTDQNILEVGCGRGAGAAWCVRKYAPRSYVGMDPSRNVINLCQQTYSTTPRLSFMVAGLKTYLSFQNESMDVVLSIETTNIFDETQAVKEFVDEITRVLTPNGYFLWCGLCNVDGSSLLIDYLTANNGFIIKEKANITRNVLHALDMQSNSRADFIDRYIQSADQEYCRLLAGLPGTELYDNMQQGRTEYWRVVFRKKITTDTPLI</sequence>
<dbReference type="PANTHER" id="PTHR45527">
    <property type="entry name" value="NONRIBOSOMAL PEPTIDE SYNTHETASE"/>
    <property type="match status" value="1"/>
</dbReference>
<reference evidence="7" key="1">
    <citation type="submission" date="2021-02" db="EMBL/GenBank/DDBJ databases">
        <authorList>
            <person name="Nowell W R."/>
        </authorList>
    </citation>
    <scope>NUCLEOTIDE SEQUENCE</scope>
</reference>
<dbReference type="GO" id="GO:0031177">
    <property type="term" value="F:phosphopantetheine binding"/>
    <property type="evidence" value="ECO:0007669"/>
    <property type="project" value="TreeGrafter"/>
</dbReference>